<keyword evidence="1" id="KW-0472">Membrane</keyword>
<dbReference type="AlphaFoldDB" id="A0A8D9EB28"/>
<protein>
    <submittedName>
        <fullName evidence="2">Uncharacterized protein</fullName>
    </submittedName>
</protein>
<keyword evidence="1" id="KW-0812">Transmembrane</keyword>
<feature type="transmembrane region" description="Helical" evidence="1">
    <location>
        <begin position="47"/>
        <end position="69"/>
    </location>
</feature>
<keyword evidence="1" id="KW-1133">Transmembrane helix</keyword>
<accession>A0A8D9EB28</accession>
<organism evidence="2">
    <name type="scientific">Cacopsylla melanoneura</name>
    <dbReference type="NCBI Taxonomy" id="428564"/>
    <lineage>
        <taxon>Eukaryota</taxon>
        <taxon>Metazoa</taxon>
        <taxon>Ecdysozoa</taxon>
        <taxon>Arthropoda</taxon>
        <taxon>Hexapoda</taxon>
        <taxon>Insecta</taxon>
        <taxon>Pterygota</taxon>
        <taxon>Neoptera</taxon>
        <taxon>Paraneoptera</taxon>
        <taxon>Hemiptera</taxon>
        <taxon>Sternorrhyncha</taxon>
        <taxon>Psylloidea</taxon>
        <taxon>Psyllidae</taxon>
        <taxon>Psyllinae</taxon>
        <taxon>Cacopsylla</taxon>
    </lineage>
</organism>
<evidence type="ECO:0000313" key="2">
    <source>
        <dbReference type="EMBL" id="CAG6747042.1"/>
    </source>
</evidence>
<dbReference type="EMBL" id="HBUF01512581">
    <property type="protein sequence ID" value="CAG6747042.1"/>
    <property type="molecule type" value="Transcribed_RNA"/>
</dbReference>
<reference evidence="2" key="1">
    <citation type="submission" date="2021-05" db="EMBL/GenBank/DDBJ databases">
        <authorList>
            <person name="Alioto T."/>
            <person name="Alioto T."/>
            <person name="Gomez Garrido J."/>
        </authorList>
    </citation>
    <scope>NUCLEOTIDE SEQUENCE</scope>
</reference>
<sequence>MFHTFWHPNHVYHTSHFFHRNLSNYLLNFHRGLFEEPQDVVSFVEKYFLHHLGSLAFLIFYGVSFSCCLNRKHYRLHYHPGNCFLDFYGIDGRLYRLHVFYPVCLCVCHQDEDLYNLCFFHLGHLYIFRGGHLYLYPFHLI</sequence>
<evidence type="ECO:0000256" key="1">
    <source>
        <dbReference type="SAM" id="Phobius"/>
    </source>
</evidence>
<name>A0A8D9EB28_9HEMI</name>
<proteinExistence type="predicted"/>